<protein>
    <submittedName>
        <fullName evidence="5">Putative PAS/PAC sensor protein</fullName>
    </submittedName>
</protein>
<dbReference type="KEGG" id="mpi:Mpet_2767"/>
<dbReference type="InterPro" id="IPR011006">
    <property type="entry name" value="CheY-like_superfamily"/>
</dbReference>
<evidence type="ECO:0000259" key="4">
    <source>
        <dbReference type="PROSITE" id="PS50112"/>
    </source>
</evidence>
<dbReference type="STRING" id="679926.Mpet_2767"/>
<dbReference type="PANTHER" id="PTHR44591">
    <property type="entry name" value="STRESS RESPONSE REGULATOR PROTEIN 1"/>
    <property type="match status" value="1"/>
</dbReference>
<dbReference type="Gene3D" id="3.40.50.2300">
    <property type="match status" value="1"/>
</dbReference>
<dbReference type="SUPFAM" id="SSF52172">
    <property type="entry name" value="CheY-like"/>
    <property type="match status" value="1"/>
</dbReference>
<evidence type="ECO:0000259" key="3">
    <source>
        <dbReference type="PROSITE" id="PS50110"/>
    </source>
</evidence>
<dbReference type="eggNOG" id="arCOG06712">
    <property type="taxonomic scope" value="Archaea"/>
</dbReference>
<dbReference type="GO" id="GO:0000160">
    <property type="term" value="P:phosphorelay signal transduction system"/>
    <property type="evidence" value="ECO:0007669"/>
    <property type="project" value="InterPro"/>
</dbReference>
<dbReference type="CDD" id="cd00130">
    <property type="entry name" value="PAS"/>
    <property type="match status" value="1"/>
</dbReference>
<evidence type="ECO:0000256" key="2">
    <source>
        <dbReference type="PROSITE-ProRule" id="PRU00169"/>
    </source>
</evidence>
<dbReference type="EMBL" id="CP002117">
    <property type="protein sequence ID" value="ADN37510.1"/>
    <property type="molecule type" value="Genomic_DNA"/>
</dbReference>
<evidence type="ECO:0000256" key="1">
    <source>
        <dbReference type="ARBA" id="ARBA00022553"/>
    </source>
</evidence>
<dbReference type="AlphaFoldDB" id="E1RGY1"/>
<accession>E1RGY1</accession>
<dbReference type="eggNOG" id="arCOG02385">
    <property type="taxonomic scope" value="Archaea"/>
</dbReference>
<keyword evidence="6" id="KW-1185">Reference proteome</keyword>
<gene>
    <name evidence="5" type="ordered locus">Mpet_2767</name>
</gene>
<dbReference type="PROSITE" id="PS50110">
    <property type="entry name" value="RESPONSE_REGULATORY"/>
    <property type="match status" value="1"/>
</dbReference>
<dbReference type="SMART" id="SM00448">
    <property type="entry name" value="REC"/>
    <property type="match status" value="1"/>
</dbReference>
<reference evidence="5 6" key="1">
    <citation type="journal article" date="2010" name="Stand. Genomic Sci.">
        <title>Complete genome sequence of Methanoplanus petrolearius type strain (SEBR 4847).</title>
        <authorList>
            <person name="Brambilla E."/>
            <person name="Djao O.D."/>
            <person name="Daligault H."/>
            <person name="Lapidus A."/>
            <person name="Lucas S."/>
            <person name="Hammon N."/>
            <person name="Nolan M."/>
            <person name="Tice H."/>
            <person name="Cheng J.F."/>
            <person name="Han C."/>
            <person name="Tapia R."/>
            <person name="Goodwin L."/>
            <person name="Pitluck S."/>
            <person name="Liolios K."/>
            <person name="Ivanova N."/>
            <person name="Mavromatis K."/>
            <person name="Mikhailova N."/>
            <person name="Pati A."/>
            <person name="Chen A."/>
            <person name="Palaniappan K."/>
            <person name="Land M."/>
            <person name="Hauser L."/>
            <person name="Chang Y.J."/>
            <person name="Jeffries C.D."/>
            <person name="Rohde M."/>
            <person name="Spring S."/>
            <person name="Sikorski J."/>
            <person name="Goker M."/>
            <person name="Woyke T."/>
            <person name="Bristow J."/>
            <person name="Eisen J.A."/>
            <person name="Markowitz V."/>
            <person name="Hugenholtz P."/>
            <person name="Kyrpides N.C."/>
            <person name="Klenk H.P."/>
        </authorList>
    </citation>
    <scope>NUCLEOTIDE SEQUENCE [LARGE SCALE GENOMIC DNA]</scope>
    <source>
        <strain evidence="6">DSM 11571 / OCM 486 / SEBR 4847</strain>
    </source>
</reference>
<dbReference type="SMART" id="SM00091">
    <property type="entry name" value="PAS"/>
    <property type="match status" value="2"/>
</dbReference>
<dbReference type="Pfam" id="PF00989">
    <property type="entry name" value="PAS"/>
    <property type="match status" value="1"/>
</dbReference>
<dbReference type="PROSITE" id="PS50112">
    <property type="entry name" value="PAS"/>
    <property type="match status" value="1"/>
</dbReference>
<keyword evidence="1 2" id="KW-0597">Phosphoprotein</keyword>
<dbReference type="InterPro" id="IPR035965">
    <property type="entry name" value="PAS-like_dom_sf"/>
</dbReference>
<dbReference type="HOGENOM" id="CLU_022064_0_0_2"/>
<proteinExistence type="predicted"/>
<feature type="modified residue" description="4-aspartylphosphate" evidence="2">
    <location>
        <position position="59"/>
    </location>
</feature>
<dbReference type="NCBIfam" id="TIGR00229">
    <property type="entry name" value="sensory_box"/>
    <property type="match status" value="1"/>
</dbReference>
<dbReference type="PANTHER" id="PTHR44591:SF3">
    <property type="entry name" value="RESPONSE REGULATORY DOMAIN-CONTAINING PROTEIN"/>
    <property type="match status" value="1"/>
</dbReference>
<dbReference type="SUPFAM" id="SSF55785">
    <property type="entry name" value="PYP-like sensor domain (PAS domain)"/>
    <property type="match status" value="1"/>
</dbReference>
<dbReference type="InterPro" id="IPR001789">
    <property type="entry name" value="Sig_transdc_resp-reg_receiver"/>
</dbReference>
<dbReference type="InterPro" id="IPR013767">
    <property type="entry name" value="PAS_fold"/>
</dbReference>
<sequence length="388" mass="42810">MSLMSPPLLVLYVDDEPSLLDIGKIYLERSGICNVTVAESGFTALELLKEGKFDAIISDYQMPDMDGLELLIAVRRDYGNIPFIIFTGRGREEVFIEAVKSGVDFYVQKGGDPGVQFAELIHKVVHAVAGRKAENFIENEDETYRILLEELKEPAFITGKSSDSSVIANKTFFSLLGLKEAGENDLMLTDIGIGDDEHRLMLIASLQPEDEKYVDSGIVRSDGTTLRLRFKIRRIAFRGDMALFVKAGEIPGEKNIMESGSGPGEDELSQIIENASSIIIKWTPDGILTYFNSFAEKFFGYEKSEVLGRNLVGTIVSARDNSGKDLGGLIAQIARDPGSFTNNENENITKDGRTVLISWTNSGIFDRTGELCGIVSVGNEITERFCKK</sequence>
<dbReference type="Pfam" id="PF00072">
    <property type="entry name" value="Response_reg"/>
    <property type="match status" value="1"/>
</dbReference>
<dbReference type="InterPro" id="IPR000014">
    <property type="entry name" value="PAS"/>
</dbReference>
<evidence type="ECO:0000313" key="6">
    <source>
        <dbReference type="Proteomes" id="UP000006565"/>
    </source>
</evidence>
<dbReference type="CDD" id="cd00156">
    <property type="entry name" value="REC"/>
    <property type="match status" value="1"/>
</dbReference>
<dbReference type="Gene3D" id="3.30.450.20">
    <property type="entry name" value="PAS domain"/>
    <property type="match status" value="1"/>
</dbReference>
<feature type="domain" description="Response regulatory" evidence="3">
    <location>
        <begin position="9"/>
        <end position="124"/>
    </location>
</feature>
<dbReference type="GO" id="GO:0006355">
    <property type="term" value="P:regulation of DNA-templated transcription"/>
    <property type="evidence" value="ECO:0007669"/>
    <property type="project" value="InterPro"/>
</dbReference>
<dbReference type="Proteomes" id="UP000006565">
    <property type="component" value="Chromosome"/>
</dbReference>
<name>E1RGY1_METP4</name>
<evidence type="ECO:0000313" key="5">
    <source>
        <dbReference type="EMBL" id="ADN37510.1"/>
    </source>
</evidence>
<feature type="domain" description="PAS" evidence="4">
    <location>
        <begin position="264"/>
        <end position="320"/>
    </location>
</feature>
<organism evidence="5 6">
    <name type="scientific">Methanolacinia petrolearia (strain DSM 11571 / OCM 486 / SEBR 4847)</name>
    <name type="common">Methanoplanus petrolearius</name>
    <dbReference type="NCBI Taxonomy" id="679926"/>
    <lineage>
        <taxon>Archaea</taxon>
        <taxon>Methanobacteriati</taxon>
        <taxon>Methanobacteriota</taxon>
        <taxon>Stenosarchaea group</taxon>
        <taxon>Methanomicrobia</taxon>
        <taxon>Methanomicrobiales</taxon>
        <taxon>Methanomicrobiaceae</taxon>
        <taxon>Methanolacinia</taxon>
    </lineage>
</organism>
<dbReference type="InterPro" id="IPR050595">
    <property type="entry name" value="Bact_response_regulator"/>
</dbReference>